<organism evidence="2 5">
    <name type="scientific">Didymodactylos carnosus</name>
    <dbReference type="NCBI Taxonomy" id="1234261"/>
    <lineage>
        <taxon>Eukaryota</taxon>
        <taxon>Metazoa</taxon>
        <taxon>Spiralia</taxon>
        <taxon>Gnathifera</taxon>
        <taxon>Rotifera</taxon>
        <taxon>Eurotatoria</taxon>
        <taxon>Bdelloidea</taxon>
        <taxon>Philodinida</taxon>
        <taxon>Philodinidae</taxon>
        <taxon>Didymodactylos</taxon>
    </lineage>
</organism>
<dbReference type="OrthoDB" id="5954868at2759"/>
<comment type="caution">
    <text evidence="2">The sequence shown here is derived from an EMBL/GenBank/DDBJ whole genome shotgun (WGS) entry which is preliminary data.</text>
</comment>
<accession>A0A816AU10</accession>
<dbReference type="PANTHER" id="PTHR31389">
    <property type="entry name" value="LD39211P"/>
    <property type="match status" value="1"/>
</dbReference>
<dbReference type="EMBL" id="CAJOBA010058915">
    <property type="protein sequence ID" value="CAF4311852.1"/>
    <property type="molecule type" value="Genomic_DNA"/>
</dbReference>
<dbReference type="EMBL" id="CAJNOK010036739">
    <property type="protein sequence ID" value="CAF1525038.1"/>
    <property type="molecule type" value="Genomic_DNA"/>
</dbReference>
<name>A0A816AU10_9BILA</name>
<evidence type="ECO:0000313" key="3">
    <source>
        <dbReference type="EMBL" id="CAF4311852.1"/>
    </source>
</evidence>
<evidence type="ECO:0000313" key="4">
    <source>
        <dbReference type="EMBL" id="CAF4477849.1"/>
    </source>
</evidence>
<dbReference type="PANTHER" id="PTHR31389:SF4">
    <property type="entry name" value="LD39211P"/>
    <property type="match status" value="1"/>
</dbReference>
<gene>
    <name evidence="2" type="ORF">GPM918_LOCUS42425</name>
    <name evidence="1" type="ORF">OVA965_LOCUS37970</name>
    <name evidence="4" type="ORF">SRO942_LOCUS43653</name>
    <name evidence="3" type="ORF">TMI583_LOCUS39107</name>
</gene>
<keyword evidence="5" id="KW-1185">Reference proteome</keyword>
<proteinExistence type="predicted"/>
<evidence type="ECO:0000313" key="1">
    <source>
        <dbReference type="EMBL" id="CAF1525038.1"/>
    </source>
</evidence>
<sequence length="242" mass="28423">MTKSNCRNCIIYKFPFDYIRPFAPHIDTLSNFAWKSIVIQDALKRHGSVIYGDASIRYKTNKFKSLLLDNLLRGVSIRESRIIYLPCQTSVSTFSWFNESYSTVSNVYMSDADFVMVTDNFLSRLIMKAWVTCALNSECIAPQTRITKCDDSFVAQQNIHRHDQSALTLILTYFFYQSNRNITRQERRFSKETNSTLNMTINENYPAPYDMQVSYRKEIATTDREDVETSYFTKKRKKRRSK</sequence>
<dbReference type="Proteomes" id="UP000681722">
    <property type="component" value="Unassembled WGS sequence"/>
</dbReference>
<protein>
    <submittedName>
        <fullName evidence="2">Uncharacterized protein</fullName>
    </submittedName>
</protein>
<dbReference type="AlphaFoldDB" id="A0A816AU10"/>
<evidence type="ECO:0000313" key="5">
    <source>
        <dbReference type="Proteomes" id="UP000663829"/>
    </source>
</evidence>
<dbReference type="Proteomes" id="UP000677228">
    <property type="component" value="Unassembled WGS sequence"/>
</dbReference>
<evidence type="ECO:0000313" key="2">
    <source>
        <dbReference type="EMBL" id="CAF1600830.1"/>
    </source>
</evidence>
<dbReference type="EMBL" id="CAJNOQ010035710">
    <property type="protein sequence ID" value="CAF1600830.1"/>
    <property type="molecule type" value="Genomic_DNA"/>
</dbReference>
<dbReference type="EMBL" id="CAJOBC010102117">
    <property type="protein sequence ID" value="CAF4477849.1"/>
    <property type="molecule type" value="Genomic_DNA"/>
</dbReference>
<reference evidence="2" key="1">
    <citation type="submission" date="2021-02" db="EMBL/GenBank/DDBJ databases">
        <authorList>
            <person name="Nowell W R."/>
        </authorList>
    </citation>
    <scope>NUCLEOTIDE SEQUENCE</scope>
</reference>
<dbReference type="Proteomes" id="UP000663829">
    <property type="component" value="Unassembled WGS sequence"/>
</dbReference>
<dbReference type="Proteomes" id="UP000682733">
    <property type="component" value="Unassembled WGS sequence"/>
</dbReference>